<dbReference type="InterPro" id="IPR010327">
    <property type="entry name" value="FldB/FldC_alpha/beta"/>
</dbReference>
<dbReference type="PANTHER" id="PTHR30548">
    <property type="entry name" value="2-HYDROXYGLUTARYL-COA DEHYDRATASE, D-COMPONENT-RELATED"/>
    <property type="match status" value="1"/>
</dbReference>
<reference evidence="6" key="1">
    <citation type="journal article" date="2018" name="Science">
        <title>A primordial and reversible TCA cycle in a facultatively chemolithoautotrophic thermophile.</title>
        <authorList>
            <person name="Nunoura T."/>
            <person name="Chikaraishi Y."/>
            <person name="Izaki R."/>
            <person name="Suwa T."/>
            <person name="Sato T."/>
            <person name="Harada T."/>
            <person name="Mori K."/>
            <person name="Kato Y."/>
            <person name="Miyazaki M."/>
            <person name="Shimamura S."/>
            <person name="Yanagawa K."/>
            <person name="Shuto A."/>
            <person name="Ohkouchi N."/>
            <person name="Fujita N."/>
            <person name="Takaki Y."/>
            <person name="Atomi H."/>
            <person name="Takai K."/>
        </authorList>
    </citation>
    <scope>NUCLEOTIDE SEQUENCE [LARGE SCALE GENOMIC DNA]</scope>
    <source>
        <strain evidence="6">DSM 17441 / JCM 13301 / NBRC 103674 / ABI70S6</strain>
    </source>
</reference>
<dbReference type="STRING" id="1298851.TST_0183"/>
<dbReference type="PANTHER" id="PTHR30548:SF5">
    <property type="entry name" value="SUBUNIT OF OXYGEN-SENSITIVE 2-HYDROXYISOCAPROYL-COA DEHYDRATASE"/>
    <property type="match status" value="1"/>
</dbReference>
<protein>
    <submittedName>
        <fullName evidence="5">(R)-2-hydroxyglutaryl-CoA dehydratase subunit beta</fullName>
    </submittedName>
</protein>
<dbReference type="Gene3D" id="3.40.50.11900">
    <property type="match status" value="1"/>
</dbReference>
<sequence>MEKLPSRKEVIEKAKKDGYLIAAIYPIYYPRELFRAFGILPVEVWGPPKVDTKKGTAHLQPYICSVVKCGLSFLLSDGLEVADLLLVPHCCDSLQGLGTILLDFIKPKQRVVTFYLPRSRRGVDEEFLINELKRIFDQLCVITGKKPTEDDLMREILLEEEADKLALEMYERRKKLDISDINFYRVMRLREYLPSSEWIPLAKEILSRKSEGDSNGKVPLFFSGVLLEPLELLFAIEEMGAFVAGDDLACLRRRVFEAGESSDPFVRMAERILSGPPCPMRGDSFEERKKFLDSILKQTNAKAVVFYNVKFCEPEHFYYPELRKWLKEKGVQTTLVEIDISEPLPQQVVNRIRALVESAVTV</sequence>
<keyword evidence="6" id="KW-1185">Reference proteome</keyword>
<keyword evidence="2" id="KW-0479">Metal-binding</keyword>
<dbReference type="RefSeq" id="WP_068548797.1">
    <property type="nucleotide sequence ID" value="NZ_AP013035.1"/>
</dbReference>
<name>A0A0S3QRU4_THET7</name>
<gene>
    <name evidence="5" type="primary">hgdB</name>
    <name evidence="5" type="ORF">TST_0183</name>
</gene>
<accession>A0A0S3QRU4</accession>
<dbReference type="GO" id="GO:0046872">
    <property type="term" value="F:metal ion binding"/>
    <property type="evidence" value="ECO:0007669"/>
    <property type="project" value="UniProtKB-KW"/>
</dbReference>
<keyword evidence="4" id="KW-0411">Iron-sulfur</keyword>
<evidence type="ECO:0000313" key="5">
    <source>
        <dbReference type="EMBL" id="BAT70993.1"/>
    </source>
</evidence>
<dbReference type="Pfam" id="PF06050">
    <property type="entry name" value="HGD-D"/>
    <property type="match status" value="1"/>
</dbReference>
<dbReference type="Proteomes" id="UP000063234">
    <property type="component" value="Chromosome"/>
</dbReference>
<dbReference type="GO" id="GO:0051536">
    <property type="term" value="F:iron-sulfur cluster binding"/>
    <property type="evidence" value="ECO:0007669"/>
    <property type="project" value="UniProtKB-KW"/>
</dbReference>
<organism evidence="5 6">
    <name type="scientific">Thermosulfidibacter takaii (strain DSM 17441 / JCM 13301 / NBRC 103674 / ABI70S6)</name>
    <dbReference type="NCBI Taxonomy" id="1298851"/>
    <lineage>
        <taxon>Bacteria</taxon>
        <taxon>Pseudomonadati</taxon>
        <taxon>Thermosulfidibacterota</taxon>
        <taxon>Thermosulfidibacteria</taxon>
        <taxon>Thermosulfidibacterales</taxon>
        <taxon>Thermosulfidibacteraceae</taxon>
    </lineage>
</organism>
<dbReference type="AlphaFoldDB" id="A0A0S3QRU4"/>
<dbReference type="Gene3D" id="1.20.1270.370">
    <property type="match status" value="1"/>
</dbReference>
<evidence type="ECO:0000256" key="4">
    <source>
        <dbReference type="ARBA" id="ARBA00023014"/>
    </source>
</evidence>
<keyword evidence="3" id="KW-0408">Iron</keyword>
<comment type="similarity">
    <text evidence="1">Belongs to the FldB/FldC dehydratase alpha/beta subunit family.</text>
</comment>
<proteinExistence type="inferred from homology"/>
<evidence type="ECO:0000256" key="2">
    <source>
        <dbReference type="ARBA" id="ARBA00022723"/>
    </source>
</evidence>
<evidence type="ECO:0000256" key="1">
    <source>
        <dbReference type="ARBA" id="ARBA00005806"/>
    </source>
</evidence>
<evidence type="ECO:0000256" key="3">
    <source>
        <dbReference type="ARBA" id="ARBA00023004"/>
    </source>
</evidence>
<evidence type="ECO:0000313" key="6">
    <source>
        <dbReference type="Proteomes" id="UP000063234"/>
    </source>
</evidence>
<dbReference type="Gene3D" id="3.40.50.11890">
    <property type="match status" value="1"/>
</dbReference>
<dbReference type="KEGG" id="ttk:TST_0183"/>
<dbReference type="EMBL" id="AP013035">
    <property type="protein sequence ID" value="BAT70993.1"/>
    <property type="molecule type" value="Genomic_DNA"/>
</dbReference>
<dbReference type="OrthoDB" id="355459at2"/>